<evidence type="ECO:0000313" key="6">
    <source>
        <dbReference type="RefSeq" id="XP_056848877.1"/>
    </source>
</evidence>
<dbReference type="InterPro" id="IPR036875">
    <property type="entry name" value="Znf_CCHC_sf"/>
</dbReference>
<protein>
    <submittedName>
        <fullName evidence="6">Uncharacterized protein LOC130499012</fullName>
    </submittedName>
</protein>
<evidence type="ECO:0000256" key="3">
    <source>
        <dbReference type="SAM" id="MobiDB-lite"/>
    </source>
</evidence>
<keyword evidence="5" id="KW-1185">Reference proteome</keyword>
<keyword evidence="1" id="KW-0862">Zinc</keyword>
<accession>A0A9W3CBD0</accession>
<organism evidence="5 6">
    <name type="scientific">Raphanus sativus</name>
    <name type="common">Radish</name>
    <name type="synonym">Raphanus raphanistrum var. sativus</name>
    <dbReference type="NCBI Taxonomy" id="3726"/>
    <lineage>
        <taxon>Eukaryota</taxon>
        <taxon>Viridiplantae</taxon>
        <taxon>Streptophyta</taxon>
        <taxon>Embryophyta</taxon>
        <taxon>Tracheophyta</taxon>
        <taxon>Spermatophyta</taxon>
        <taxon>Magnoliopsida</taxon>
        <taxon>eudicotyledons</taxon>
        <taxon>Gunneridae</taxon>
        <taxon>Pentapetalae</taxon>
        <taxon>rosids</taxon>
        <taxon>malvids</taxon>
        <taxon>Brassicales</taxon>
        <taxon>Brassicaceae</taxon>
        <taxon>Brassiceae</taxon>
        <taxon>Raphanus</taxon>
    </lineage>
</organism>
<dbReference type="Proteomes" id="UP000504610">
    <property type="component" value="Chromosome 8"/>
</dbReference>
<gene>
    <name evidence="6" type="primary">LOC130499012</name>
</gene>
<proteinExistence type="predicted"/>
<dbReference type="GO" id="GO:0003676">
    <property type="term" value="F:nucleic acid binding"/>
    <property type="evidence" value="ECO:0007669"/>
    <property type="project" value="InterPro"/>
</dbReference>
<feature type="compositionally biased region" description="Gly residues" evidence="3">
    <location>
        <begin position="167"/>
        <end position="177"/>
    </location>
</feature>
<reference evidence="6" key="2">
    <citation type="submission" date="2025-08" db="UniProtKB">
        <authorList>
            <consortium name="RefSeq"/>
        </authorList>
    </citation>
    <scope>IDENTIFICATION</scope>
    <source>
        <tissue evidence="6">Leaf</tissue>
    </source>
</reference>
<feature type="region of interest" description="Disordered" evidence="3">
    <location>
        <begin position="152"/>
        <end position="183"/>
    </location>
</feature>
<evidence type="ECO:0000313" key="5">
    <source>
        <dbReference type="Proteomes" id="UP000504610"/>
    </source>
</evidence>
<dbReference type="InterPro" id="IPR001878">
    <property type="entry name" value="Znf_CCHC"/>
</dbReference>
<dbReference type="PROSITE" id="PS50158">
    <property type="entry name" value="ZF_CCHC"/>
    <property type="match status" value="1"/>
</dbReference>
<dbReference type="RefSeq" id="XP_056848877.1">
    <property type="nucleotide sequence ID" value="XM_056992897.1"/>
</dbReference>
<name>A0A9W3CBD0_RAPSA</name>
<dbReference type="OrthoDB" id="1718707at2759"/>
<feature type="compositionally biased region" description="Polar residues" evidence="3">
    <location>
        <begin position="154"/>
        <end position="165"/>
    </location>
</feature>
<evidence type="ECO:0000256" key="2">
    <source>
        <dbReference type="SAM" id="Coils"/>
    </source>
</evidence>
<dbReference type="SMART" id="SM00343">
    <property type="entry name" value="ZnF_C2HC"/>
    <property type="match status" value="1"/>
</dbReference>
<keyword evidence="1" id="KW-0863">Zinc-finger</keyword>
<keyword evidence="2" id="KW-0175">Coiled coil</keyword>
<dbReference type="GO" id="GO:0008270">
    <property type="term" value="F:zinc ion binding"/>
    <property type="evidence" value="ECO:0007669"/>
    <property type="project" value="UniProtKB-KW"/>
</dbReference>
<dbReference type="KEGG" id="rsz:130499012"/>
<feature type="domain" description="CCHC-type" evidence="4">
    <location>
        <begin position="204"/>
        <end position="219"/>
    </location>
</feature>
<feature type="coiled-coil region" evidence="2">
    <location>
        <begin position="121"/>
        <end position="148"/>
    </location>
</feature>
<dbReference type="Pfam" id="PF14223">
    <property type="entry name" value="Retrotran_gag_2"/>
    <property type="match status" value="1"/>
</dbReference>
<evidence type="ECO:0000259" key="4">
    <source>
        <dbReference type="PROSITE" id="PS50158"/>
    </source>
</evidence>
<dbReference type="GeneID" id="130499012"/>
<dbReference type="InterPro" id="IPR054722">
    <property type="entry name" value="PolX-like_BBD"/>
</dbReference>
<evidence type="ECO:0000256" key="1">
    <source>
        <dbReference type="PROSITE-ProRule" id="PRU00047"/>
    </source>
</evidence>
<dbReference type="PANTHER" id="PTHR35317">
    <property type="entry name" value="OS04G0629600 PROTEIN"/>
    <property type="match status" value="1"/>
</dbReference>
<dbReference type="AlphaFoldDB" id="A0A9W3CBD0"/>
<keyword evidence="1" id="KW-0479">Metal-binding</keyword>
<dbReference type="PANTHER" id="PTHR35317:SF44">
    <property type="entry name" value="RNA-DIRECTED DNA POLYMERASE"/>
    <property type="match status" value="1"/>
</dbReference>
<dbReference type="Pfam" id="PF22936">
    <property type="entry name" value="Pol_BBD"/>
    <property type="match status" value="1"/>
</dbReference>
<dbReference type="SUPFAM" id="SSF57756">
    <property type="entry name" value="Retrovirus zinc finger-like domains"/>
    <property type="match status" value="1"/>
</dbReference>
<sequence length="333" mass="38615">MAIALLFQSISEALILQLGELDTAKSVWEAIQARHVGAERVKEARLQTLMAEFDRIKMKESDTIDVFVGKLSEITSKATALGEVIDEPKLVKHFLKSLPRRRYIHIIAALEQVLDLNSTSFEDIVGRMKAYEERIGEEEEEDEQDDQRKLMYANSDSRPSYQDNYGGNRGRGRGQGGRSHWRGRGRGRYGSWYKQERDDSKITCYRCDKLRHYASDCPDRLLKLQETIEKKEEDTQEADKLMLHEVVYLNEKKVKPSLLDFDQASIHLWYLDNGASNHMSGNRLFFFEMDETIKGMVKFGDDSRIEIEGKAPYVSCWRMVTRKFLMAYTLFLV</sequence>
<reference evidence="5" key="1">
    <citation type="journal article" date="2019" name="Database">
        <title>The radish genome database (RadishGD): an integrated information resource for radish genomics.</title>
        <authorList>
            <person name="Yu H.J."/>
            <person name="Baek S."/>
            <person name="Lee Y.J."/>
            <person name="Cho A."/>
            <person name="Mun J.H."/>
        </authorList>
    </citation>
    <scope>NUCLEOTIDE SEQUENCE [LARGE SCALE GENOMIC DNA]</scope>
    <source>
        <strain evidence="5">cv. WK10039</strain>
    </source>
</reference>